<name>A0A501W6W9_9BACT</name>
<dbReference type="Gene3D" id="1.50.10.10">
    <property type="match status" value="1"/>
</dbReference>
<comment type="caution">
    <text evidence="3">The sequence shown here is derived from an EMBL/GenBank/DDBJ whole genome shotgun (WGS) entry which is preliminary data.</text>
</comment>
<dbReference type="InterPro" id="IPR008928">
    <property type="entry name" value="6-hairpin_glycosidase_sf"/>
</dbReference>
<reference evidence="3 4" key="1">
    <citation type="submission" date="2019-06" db="EMBL/GenBank/DDBJ databases">
        <title>A novel bacterium of genus Pontibacter, isolated from marine sediment.</title>
        <authorList>
            <person name="Huang H."/>
            <person name="Mo K."/>
            <person name="Hu Y."/>
        </authorList>
    </citation>
    <scope>NUCLEOTIDE SEQUENCE [LARGE SCALE GENOMIC DNA]</scope>
    <source>
        <strain evidence="3 4">HB172049</strain>
    </source>
</reference>
<evidence type="ECO:0000313" key="3">
    <source>
        <dbReference type="EMBL" id="TPE44050.1"/>
    </source>
</evidence>
<dbReference type="InterPro" id="IPR054491">
    <property type="entry name" value="MGH1-like_GH"/>
</dbReference>
<dbReference type="Pfam" id="PF22422">
    <property type="entry name" value="MGH1-like_GH"/>
    <property type="match status" value="1"/>
</dbReference>
<proteinExistence type="predicted"/>
<evidence type="ECO:0000313" key="4">
    <source>
        <dbReference type="Proteomes" id="UP000316727"/>
    </source>
</evidence>
<dbReference type="PANTHER" id="PTHR34987">
    <property type="entry name" value="C, PUTATIVE (AFU_ORTHOLOGUE AFUA_3G02880)-RELATED"/>
    <property type="match status" value="1"/>
</dbReference>
<evidence type="ECO:0000256" key="1">
    <source>
        <dbReference type="SAM" id="SignalP"/>
    </source>
</evidence>
<feature type="signal peptide" evidence="1">
    <location>
        <begin position="1"/>
        <end position="19"/>
    </location>
</feature>
<dbReference type="AlphaFoldDB" id="A0A501W6W9"/>
<keyword evidence="4" id="KW-1185">Reference proteome</keyword>
<dbReference type="SUPFAM" id="SSF48208">
    <property type="entry name" value="Six-hairpin glycosidases"/>
    <property type="match status" value="1"/>
</dbReference>
<dbReference type="EMBL" id="VFRQ01000005">
    <property type="protein sequence ID" value="TPE44050.1"/>
    <property type="molecule type" value="Genomic_DNA"/>
</dbReference>
<feature type="domain" description="Mannosylglycerate hydrolase MGH1-like glycoside hydrolase" evidence="2">
    <location>
        <begin position="733"/>
        <end position="857"/>
    </location>
</feature>
<dbReference type="GO" id="GO:0005975">
    <property type="term" value="P:carbohydrate metabolic process"/>
    <property type="evidence" value="ECO:0007669"/>
    <property type="project" value="InterPro"/>
</dbReference>
<dbReference type="Proteomes" id="UP000316727">
    <property type="component" value="Unassembled WGS sequence"/>
</dbReference>
<evidence type="ECO:0000259" key="2">
    <source>
        <dbReference type="Pfam" id="PF22422"/>
    </source>
</evidence>
<keyword evidence="1" id="KW-0732">Signal</keyword>
<dbReference type="InterPro" id="IPR012341">
    <property type="entry name" value="6hp_glycosidase-like_sf"/>
</dbReference>
<dbReference type="RefSeq" id="WP_140621673.1">
    <property type="nucleotide sequence ID" value="NZ_VFRQ01000005.1"/>
</dbReference>
<gene>
    <name evidence="3" type="ORF">FJM65_11560</name>
</gene>
<dbReference type="OrthoDB" id="49490at2"/>
<dbReference type="PANTHER" id="PTHR34987:SF4">
    <property type="entry name" value="ALPHA-L-RHAMNOSIDASE C-TERMINAL DOMAIN-CONTAINING PROTEIN"/>
    <property type="match status" value="1"/>
</dbReference>
<sequence length="1137" mass="126602">MRRPLFILLLALLSTFTYAQKNHPTQQIKIGLVASALPADEQAVVEAFLQDQQDFETVALRLDQLKKGRALKKAGVTHVWLHKLSPDGSTKQEVAAGKTLKEFVQNGGNLILSMEAVRLLNDWGIEKHSFEVKTDTVKDEGFGRPLGFHAFKSHPVFEGLHGGAYPWKAKKDHVIRKIGFFENSLPDTTIAKVIGTEWTYITFHENNKLVLEYTLGKGKIIAVGAYSYFAPANFNTLQLHRFYRNLFRYTAGQIEGIEPRYWNYAAQQVVALESDFPQTGLVQATKWQLPELTLQLEKQQATEDFVSLAGRRMLVMGKQKGGIDEIWSHPFMSFRDVATGVLMKGADSVVWLNELTPAVTISPELLIRKYTINGAVIREITTVAMDKPVAAVHYEWESAAIDKIFIRYTSNFRYMWPYSSKATNSIHFAWSPEMNAAVGSAQGGDLASVMGFSSKPQKYTLGQFDGFKYRNGMYTGKKTDLIQLSGLFSFDAADAQGKLSAYLVAGSEGLDNTLQLYDQESKEFNSLFKKSSAYFANLLRNSLIVTTPDKEFNTGYKWALARTDQFLQETPGLGTSLMAGFGTTARGWGGGQKISGRPGYAWYFGRDAQWSGMAINAYGGHQMVKKALDVFVKYQDLTGKIYHELTSSGAVHYDASDATPLYVVLAAHYLKYSGDLDYIRSIWPSLKKAMDFCYSTDTDRDGLIEITNVGHGWIEGGPLFGAHTEIYLAGSWVAALDAAAYMSGMLENQSLAKGYSQDAANVRQIIDREFWDTKGEYFYNGKMRDGSFMQEETMLSSVPIYFNAVADPAKAAKTTASFSRNDYATDWGLRILPESSDKFNPKAYHAGMVWPLFSGFVALAEYKTGKYVSGFTHTMNNLLLYQHYGLGSAEETLHGSEYKPAGVCYQQGWSETMVLQPVLEGMLGLAPDALANQIAFSPRFPWHWNEVQVDNIQFGEHRASVLMQRTATSTKYDFKYKPDDKGFDLIFSPGVLPGARIQKVLVNGKEVKFAQEGKPESMQLRLQPIRITGQTTVEIVQEGGIGVLPLINKPAPGDTNKGAKIVGETLGGTKYTVALEGLSGKTYQFEVLSNDNVKSVANGKILRRKGNVYTMQATMPEVSEKYATQQVTFELQEQPRL</sequence>
<protein>
    <recommendedName>
        <fullName evidence="2">Mannosylglycerate hydrolase MGH1-like glycoside hydrolase domain-containing protein</fullName>
    </recommendedName>
</protein>
<accession>A0A501W6W9</accession>
<feature type="chain" id="PRO_5021333430" description="Mannosylglycerate hydrolase MGH1-like glycoside hydrolase domain-containing protein" evidence="1">
    <location>
        <begin position="20"/>
        <end position="1137"/>
    </location>
</feature>
<organism evidence="3 4">
    <name type="scientific">Pontibacter mangrovi</name>
    <dbReference type="NCBI Taxonomy" id="2589816"/>
    <lineage>
        <taxon>Bacteria</taxon>
        <taxon>Pseudomonadati</taxon>
        <taxon>Bacteroidota</taxon>
        <taxon>Cytophagia</taxon>
        <taxon>Cytophagales</taxon>
        <taxon>Hymenobacteraceae</taxon>
        <taxon>Pontibacter</taxon>
    </lineage>
</organism>